<dbReference type="InterPro" id="IPR011009">
    <property type="entry name" value="Kinase-like_dom_sf"/>
</dbReference>
<dbReference type="EnsemblMetazoa" id="AEPI015267-RA">
    <property type="protein sequence ID" value="AEPI015267-PA"/>
    <property type="gene ID" value="AEPI015267"/>
</dbReference>
<dbReference type="PANTHER" id="PTHR11012:SF12">
    <property type="entry name" value="CHK KINASE-LIKE DOMAIN-CONTAINING PROTEIN-RELATED"/>
    <property type="match status" value="1"/>
</dbReference>
<dbReference type="Gene3D" id="3.90.1200.10">
    <property type="match status" value="1"/>
</dbReference>
<proteinExistence type="predicted"/>
<protein>
    <recommendedName>
        <fullName evidence="1">CHK kinase-like domain-containing protein</fullName>
    </recommendedName>
</protein>
<keyword evidence="3" id="KW-1185">Reference proteome</keyword>
<dbReference type="PANTHER" id="PTHR11012">
    <property type="entry name" value="PROTEIN KINASE-LIKE DOMAIN-CONTAINING"/>
    <property type="match status" value="1"/>
</dbReference>
<sequence>MEVSRDEKDIPAWLSDDFFLQVVREFTHDPNVRLCHGCKLRPGTKPGEHFASVMYRTTIHYRCHQGKESSVDVIMKIKPYQEGLKKDVLKESDLFLREMRIYRDVLPEMKRRLEEIGETFSYPRLIYAAEKPHTILILEDVSAKGWKTGGYITSLEEIVPAIKAIAKFHAASVVMEQDDPTFAGQHRCDVADKFAALDGMLKKSFKDLLDFMRSNSGEFAHLMRPVQALQGKLLPNLIESYRPSSDCLNVLVHGDFHSKNLLHQYTADERLHDTMLIDFQISSWTTPVVDLYYLLDTIVDQSVKEQYRDAMIHLYYEEFRRLLQQLGWLGRVTSLQDLHIELLRKGAIELFHYVALYPYRFVDRSKIDFEGLLSGRGSNPAASSPVYRRVMREVLTRFLHQGVMEG</sequence>
<dbReference type="InterPro" id="IPR004119">
    <property type="entry name" value="EcKL"/>
</dbReference>
<dbReference type="VEuPathDB" id="VectorBase:AEPI015267"/>
<organism evidence="2 3">
    <name type="scientific">Anopheles epiroticus</name>
    <dbReference type="NCBI Taxonomy" id="199890"/>
    <lineage>
        <taxon>Eukaryota</taxon>
        <taxon>Metazoa</taxon>
        <taxon>Ecdysozoa</taxon>
        <taxon>Arthropoda</taxon>
        <taxon>Hexapoda</taxon>
        <taxon>Insecta</taxon>
        <taxon>Pterygota</taxon>
        <taxon>Neoptera</taxon>
        <taxon>Endopterygota</taxon>
        <taxon>Diptera</taxon>
        <taxon>Nematocera</taxon>
        <taxon>Culicoidea</taxon>
        <taxon>Culicidae</taxon>
        <taxon>Anophelinae</taxon>
        <taxon>Anopheles</taxon>
    </lineage>
</organism>
<evidence type="ECO:0000313" key="2">
    <source>
        <dbReference type="EnsemblMetazoa" id="AEPI015267-PA"/>
    </source>
</evidence>
<dbReference type="InterPro" id="IPR015897">
    <property type="entry name" value="CHK_kinase-like"/>
</dbReference>
<reference evidence="3" key="1">
    <citation type="submission" date="2013-03" db="EMBL/GenBank/DDBJ databases">
        <title>The Genome Sequence of Anopheles epiroticus epiroticus2.</title>
        <authorList>
            <consortium name="The Broad Institute Genomics Platform"/>
            <person name="Neafsey D.E."/>
            <person name="Howell P."/>
            <person name="Walker B."/>
            <person name="Young S.K."/>
            <person name="Zeng Q."/>
            <person name="Gargeya S."/>
            <person name="Fitzgerald M."/>
            <person name="Haas B."/>
            <person name="Abouelleil A."/>
            <person name="Allen A.W."/>
            <person name="Alvarado L."/>
            <person name="Arachchi H.M."/>
            <person name="Berlin A.M."/>
            <person name="Chapman S.B."/>
            <person name="Gainer-Dewar J."/>
            <person name="Goldberg J."/>
            <person name="Griggs A."/>
            <person name="Gujja S."/>
            <person name="Hansen M."/>
            <person name="Howarth C."/>
            <person name="Imamovic A."/>
            <person name="Ireland A."/>
            <person name="Larimer J."/>
            <person name="McCowan C."/>
            <person name="Murphy C."/>
            <person name="Pearson M."/>
            <person name="Poon T.W."/>
            <person name="Priest M."/>
            <person name="Roberts A."/>
            <person name="Saif S."/>
            <person name="Shea T."/>
            <person name="Sisk P."/>
            <person name="Sykes S."/>
            <person name="Wortman J."/>
            <person name="Nusbaum C."/>
            <person name="Birren B."/>
        </authorList>
    </citation>
    <scope>NUCLEOTIDE SEQUENCE [LARGE SCALE GENOMIC DNA]</scope>
    <source>
        <strain evidence="3">Epiroticus2</strain>
    </source>
</reference>
<dbReference type="STRING" id="199890.A0A240PK80"/>
<dbReference type="SUPFAM" id="SSF56112">
    <property type="entry name" value="Protein kinase-like (PK-like)"/>
    <property type="match status" value="1"/>
</dbReference>
<dbReference type="Proteomes" id="UP000075885">
    <property type="component" value="Unassembled WGS sequence"/>
</dbReference>
<dbReference type="Pfam" id="PF02958">
    <property type="entry name" value="EcKL"/>
    <property type="match status" value="1"/>
</dbReference>
<dbReference type="AlphaFoldDB" id="A0A240PK80"/>
<reference evidence="2" key="2">
    <citation type="submission" date="2020-05" db="UniProtKB">
        <authorList>
            <consortium name="EnsemblMetazoa"/>
        </authorList>
    </citation>
    <scope>IDENTIFICATION</scope>
    <source>
        <strain evidence="2">Epiroticus2</strain>
    </source>
</reference>
<accession>A0A240PK80</accession>
<dbReference type="SMART" id="SM00587">
    <property type="entry name" value="CHK"/>
    <property type="match status" value="1"/>
</dbReference>
<evidence type="ECO:0000259" key="1">
    <source>
        <dbReference type="SMART" id="SM00587"/>
    </source>
</evidence>
<feature type="domain" description="CHK kinase-like" evidence="1">
    <location>
        <begin position="136"/>
        <end position="325"/>
    </location>
</feature>
<name>A0A240PK80_9DIPT</name>
<evidence type="ECO:0000313" key="3">
    <source>
        <dbReference type="Proteomes" id="UP000075885"/>
    </source>
</evidence>